<evidence type="ECO:0000313" key="3">
    <source>
        <dbReference type="EMBL" id="NXX18423.1"/>
    </source>
</evidence>
<protein>
    <submittedName>
        <fullName evidence="3">GCP3 protein</fullName>
    </submittedName>
</protein>
<dbReference type="AlphaFoldDB" id="A0A7L4H144"/>
<evidence type="ECO:0000313" key="4">
    <source>
        <dbReference type="Proteomes" id="UP000584326"/>
    </source>
</evidence>
<keyword evidence="4" id="KW-1185">Reference proteome</keyword>
<evidence type="ECO:0000259" key="2">
    <source>
        <dbReference type="Pfam" id="PF04130"/>
    </source>
</evidence>
<dbReference type="Pfam" id="PF04130">
    <property type="entry name" value="GCP_C_terminal"/>
    <property type="match status" value="1"/>
</dbReference>
<feature type="domain" description="Gamma tubulin complex component C-terminal" evidence="2">
    <location>
        <begin position="2"/>
        <end position="119"/>
    </location>
</feature>
<feature type="non-terminal residue" evidence="3">
    <location>
        <position position="1"/>
    </location>
</feature>
<dbReference type="GO" id="GO:0043015">
    <property type="term" value="F:gamma-tubulin binding"/>
    <property type="evidence" value="ECO:0007669"/>
    <property type="project" value="InterPro"/>
</dbReference>
<reference evidence="3 4" key="1">
    <citation type="submission" date="2020-02" db="EMBL/GenBank/DDBJ databases">
        <title>Bird 10,000 Genomes (B10K) Project - Family phase.</title>
        <authorList>
            <person name="Zhang G."/>
        </authorList>
    </citation>
    <scope>NUCLEOTIDE SEQUENCE [LARGE SCALE GENOMIC DNA]</scope>
    <source>
        <strain evidence="3">B10K-DU-001-40</strain>
        <tissue evidence="3">Muscle</tissue>
    </source>
</reference>
<dbReference type="EMBL" id="VZTK01019258">
    <property type="protein sequence ID" value="NXX18423.1"/>
    <property type="molecule type" value="Genomic_DNA"/>
</dbReference>
<evidence type="ECO:0000256" key="1">
    <source>
        <dbReference type="SAM" id="MobiDB-lite"/>
    </source>
</evidence>
<sequence>SQVLLNQLRAVFDQIIELQNTQDAMYRAALEELQLRLQFEERKKQRELEGKWGVTASEDEEESKRMKEFQDSIPKMCSQLRILTHFYQGIVQQFLVLLTTSSDESLQFLSFRLDFNEHYKAREPRLRVSLGTRGRRSSHM</sequence>
<feature type="region of interest" description="Disordered" evidence="1">
    <location>
        <begin position="46"/>
        <end position="67"/>
    </location>
</feature>
<organism evidence="3 4">
    <name type="scientific">Podargus strigoides</name>
    <name type="common">Tawny frogmouth</name>
    <name type="synonym">Caprimulgus strigoides</name>
    <dbReference type="NCBI Taxonomy" id="8905"/>
    <lineage>
        <taxon>Eukaryota</taxon>
        <taxon>Metazoa</taxon>
        <taxon>Chordata</taxon>
        <taxon>Craniata</taxon>
        <taxon>Vertebrata</taxon>
        <taxon>Euteleostomi</taxon>
        <taxon>Archelosauria</taxon>
        <taxon>Archosauria</taxon>
        <taxon>Dinosauria</taxon>
        <taxon>Saurischia</taxon>
        <taxon>Theropoda</taxon>
        <taxon>Coelurosauria</taxon>
        <taxon>Aves</taxon>
        <taxon>Neognathae</taxon>
        <taxon>Neoaves</taxon>
        <taxon>Strisores</taxon>
        <taxon>Caprimulgiformes</taxon>
        <taxon>Podargidae</taxon>
        <taxon>Podargus</taxon>
    </lineage>
</organism>
<comment type="caution">
    <text evidence="3">The sequence shown here is derived from an EMBL/GenBank/DDBJ whole genome shotgun (WGS) entry which is preliminary data.</text>
</comment>
<feature type="non-terminal residue" evidence="3">
    <location>
        <position position="140"/>
    </location>
</feature>
<dbReference type="OrthoDB" id="5860513at2759"/>
<name>A0A7L4H144_PODST</name>
<gene>
    <name evidence="3" type="primary">Tubgcp3_1</name>
    <name evidence="3" type="ORF">PODSTR_R08249</name>
</gene>
<dbReference type="InterPro" id="IPR040457">
    <property type="entry name" value="GCP_C"/>
</dbReference>
<dbReference type="Proteomes" id="UP000584326">
    <property type="component" value="Unassembled WGS sequence"/>
</dbReference>
<accession>A0A7L4H144</accession>
<proteinExistence type="predicted"/>